<dbReference type="EMBL" id="CP035704">
    <property type="protein sequence ID" value="QBB70388.1"/>
    <property type="molecule type" value="Genomic_DNA"/>
</dbReference>
<keyword evidence="5 8" id="KW-0812">Transmembrane</keyword>
<feature type="domain" description="MacB-like periplasmic core" evidence="10">
    <location>
        <begin position="27"/>
        <end position="242"/>
    </location>
</feature>
<dbReference type="InterPro" id="IPR003838">
    <property type="entry name" value="ABC3_permease_C"/>
</dbReference>
<evidence type="ECO:0000313" key="11">
    <source>
        <dbReference type="EMBL" id="QBB70388.1"/>
    </source>
</evidence>
<name>A0A411HIQ6_9GAMM</name>
<protein>
    <submittedName>
        <fullName evidence="11">Lipoprotein-releasing ABC transporter permease subunit</fullName>
    </submittedName>
</protein>
<keyword evidence="6 8" id="KW-1133">Transmembrane helix</keyword>
<evidence type="ECO:0000256" key="2">
    <source>
        <dbReference type="ARBA" id="ARBA00005236"/>
    </source>
</evidence>
<feature type="transmembrane region" description="Helical" evidence="8">
    <location>
        <begin position="22"/>
        <end position="48"/>
    </location>
</feature>
<gene>
    <name evidence="11" type="ORF">ELE36_08410</name>
</gene>
<feature type="transmembrane region" description="Helical" evidence="8">
    <location>
        <begin position="381"/>
        <end position="401"/>
    </location>
</feature>
<comment type="similarity">
    <text evidence="2">Belongs to the ABC-4 integral membrane protein family. LolC/E subfamily.</text>
</comment>
<keyword evidence="11" id="KW-0449">Lipoprotein</keyword>
<comment type="subcellular location">
    <subcellularLocation>
        <location evidence="1">Cell membrane</location>
        <topology evidence="1">Multi-pass membrane protein</topology>
    </subcellularLocation>
</comment>
<feature type="transmembrane region" description="Helical" evidence="8">
    <location>
        <begin position="316"/>
        <end position="340"/>
    </location>
</feature>
<keyword evidence="7 8" id="KW-0472">Membrane</keyword>
<dbReference type="InterPro" id="IPR025857">
    <property type="entry name" value="MacB_PCD"/>
</dbReference>
<dbReference type="AlphaFoldDB" id="A0A411HIQ6"/>
<evidence type="ECO:0000256" key="3">
    <source>
        <dbReference type="ARBA" id="ARBA00022448"/>
    </source>
</evidence>
<dbReference type="OrthoDB" id="9808461at2"/>
<dbReference type="GO" id="GO:0044874">
    <property type="term" value="P:lipoprotein localization to outer membrane"/>
    <property type="evidence" value="ECO:0007669"/>
    <property type="project" value="TreeGrafter"/>
</dbReference>
<dbReference type="PANTHER" id="PTHR30489:SF0">
    <property type="entry name" value="LIPOPROTEIN-RELEASING SYSTEM TRANSMEMBRANE PROTEIN LOLE"/>
    <property type="match status" value="1"/>
</dbReference>
<evidence type="ECO:0000256" key="6">
    <source>
        <dbReference type="ARBA" id="ARBA00022989"/>
    </source>
</evidence>
<evidence type="ECO:0000259" key="9">
    <source>
        <dbReference type="Pfam" id="PF02687"/>
    </source>
</evidence>
<keyword evidence="3" id="KW-0813">Transport</keyword>
<evidence type="ECO:0000259" key="10">
    <source>
        <dbReference type="Pfam" id="PF12704"/>
    </source>
</evidence>
<keyword evidence="4" id="KW-1003">Cell membrane</keyword>
<accession>A0A411HIQ6</accession>
<organism evidence="11 12">
    <name type="scientific">Pseudolysobacter antarcticus</name>
    <dbReference type="NCBI Taxonomy" id="2511995"/>
    <lineage>
        <taxon>Bacteria</taxon>
        <taxon>Pseudomonadati</taxon>
        <taxon>Pseudomonadota</taxon>
        <taxon>Gammaproteobacteria</taxon>
        <taxon>Lysobacterales</taxon>
        <taxon>Rhodanobacteraceae</taxon>
        <taxon>Pseudolysobacter</taxon>
    </lineage>
</organism>
<dbReference type="NCBIfam" id="TIGR02212">
    <property type="entry name" value="lolCE"/>
    <property type="match status" value="1"/>
</dbReference>
<evidence type="ECO:0000256" key="8">
    <source>
        <dbReference type="SAM" id="Phobius"/>
    </source>
</evidence>
<feature type="domain" description="ABC3 transporter permease C-terminal" evidence="9">
    <location>
        <begin position="275"/>
        <end position="408"/>
    </location>
</feature>
<keyword evidence="12" id="KW-1185">Reference proteome</keyword>
<dbReference type="Pfam" id="PF12704">
    <property type="entry name" value="MacB_PCD"/>
    <property type="match status" value="1"/>
</dbReference>
<reference evidence="11 12" key="1">
    <citation type="submission" date="2019-01" db="EMBL/GenBank/DDBJ databases">
        <title>Pseudolysobacter antarctica gen. nov., sp. nov., isolated from Fildes Peninsula, Antarctica.</title>
        <authorList>
            <person name="Wei Z."/>
            <person name="Peng F."/>
        </authorList>
    </citation>
    <scope>NUCLEOTIDE SEQUENCE [LARGE SCALE GENOMIC DNA]</scope>
    <source>
        <strain evidence="11 12">AQ6-296</strain>
    </source>
</reference>
<proteinExistence type="inferred from homology"/>
<dbReference type="GO" id="GO:0042953">
    <property type="term" value="P:lipoprotein transport"/>
    <property type="evidence" value="ECO:0007669"/>
    <property type="project" value="InterPro"/>
</dbReference>
<dbReference type="GO" id="GO:0098797">
    <property type="term" value="C:plasma membrane protein complex"/>
    <property type="evidence" value="ECO:0007669"/>
    <property type="project" value="TreeGrafter"/>
</dbReference>
<dbReference type="KEGG" id="xbc:ELE36_08410"/>
<evidence type="ECO:0000256" key="4">
    <source>
        <dbReference type="ARBA" id="ARBA00022475"/>
    </source>
</evidence>
<dbReference type="InterPro" id="IPR011925">
    <property type="entry name" value="LolCE_TM"/>
</dbReference>
<sequence>MFRPLELFIGLRYTRAKRRNHFISFISLASILGIAVGVLVLITVLSVMNGFTKELRDSILGMVSHATISSLDNGGVANWQNTVSTAEAAPHVLGAAPYVEREAMLQHGDRVSGVVIRGVMPEQESKVSEIGKKMVAGKIDDLKAGGWGIVLGRELAMSLSVEVGDSVIVVAPEFRATPLGAIPRTRRFNVVGIFEAGFQEYDSGLAVMQMDDAERLYQLDGPTGVRLKLDDMFVAWDVAQDLTDKLGHLYRVQDWRQGHANFFRAIAMEKMVMSIILSLIMAVAVFNLVSALVMLVNDKQADIAILRTLGISPASIMGVFMVQGMLVGVFGILLGVLGGVALSLNLAALAKWVENLFGVEFLSADIYYISEVPSDLHWNDVGWIALVALVFCLLATLYPAWRAARTHPAEALRYE</sequence>
<evidence type="ECO:0000313" key="12">
    <source>
        <dbReference type="Proteomes" id="UP000291562"/>
    </source>
</evidence>
<evidence type="ECO:0000256" key="7">
    <source>
        <dbReference type="ARBA" id="ARBA00023136"/>
    </source>
</evidence>
<feature type="transmembrane region" description="Helical" evidence="8">
    <location>
        <begin position="272"/>
        <end position="296"/>
    </location>
</feature>
<evidence type="ECO:0000256" key="1">
    <source>
        <dbReference type="ARBA" id="ARBA00004651"/>
    </source>
</evidence>
<dbReference type="Proteomes" id="UP000291562">
    <property type="component" value="Chromosome"/>
</dbReference>
<dbReference type="Pfam" id="PF02687">
    <property type="entry name" value="FtsX"/>
    <property type="match status" value="1"/>
</dbReference>
<dbReference type="RefSeq" id="WP_129832647.1">
    <property type="nucleotide sequence ID" value="NZ_CP035704.1"/>
</dbReference>
<dbReference type="InterPro" id="IPR051447">
    <property type="entry name" value="Lipoprotein-release_system"/>
</dbReference>
<dbReference type="PANTHER" id="PTHR30489">
    <property type="entry name" value="LIPOPROTEIN-RELEASING SYSTEM TRANSMEMBRANE PROTEIN LOLE"/>
    <property type="match status" value="1"/>
</dbReference>
<evidence type="ECO:0000256" key="5">
    <source>
        <dbReference type="ARBA" id="ARBA00022692"/>
    </source>
</evidence>